<dbReference type="CDD" id="cd03024">
    <property type="entry name" value="DsbA_FrnE"/>
    <property type="match status" value="1"/>
</dbReference>
<dbReference type="AlphaFoldDB" id="A0A067PQC9"/>
<accession>A0A067PQC9</accession>
<dbReference type="Pfam" id="PF01323">
    <property type="entry name" value="DSBA"/>
    <property type="match status" value="1"/>
</dbReference>
<dbReference type="InterPro" id="IPR036249">
    <property type="entry name" value="Thioredoxin-like_sf"/>
</dbReference>
<feature type="domain" description="DSBA-like thioredoxin" evidence="1">
    <location>
        <begin position="9"/>
        <end position="210"/>
    </location>
</feature>
<dbReference type="STRING" id="933084.A0A067PQC9"/>
<dbReference type="GO" id="GO:0016491">
    <property type="term" value="F:oxidoreductase activity"/>
    <property type="evidence" value="ECO:0007669"/>
    <property type="project" value="InterPro"/>
</dbReference>
<evidence type="ECO:0000313" key="2">
    <source>
        <dbReference type="EMBL" id="KDQ56959.1"/>
    </source>
</evidence>
<dbReference type="HOGENOM" id="CLU_069253_0_1_1"/>
<gene>
    <name evidence="2" type="ORF">JAAARDRAFT_35558</name>
</gene>
<protein>
    <recommendedName>
        <fullName evidence="1">DSBA-like thioredoxin domain-containing protein</fullName>
    </recommendedName>
</protein>
<dbReference type="Proteomes" id="UP000027265">
    <property type="component" value="Unassembled WGS sequence"/>
</dbReference>
<name>A0A067PQC9_9AGAM</name>
<keyword evidence="3" id="KW-1185">Reference proteome</keyword>
<sequence length="234" mass="25819">MGVKVVKLTVISDIICPWCYIGQRELENAIEQLSSDPIHPIKFEVEFRPFRLLTSLGENDSFDKEQFYTNKFGPEKFENICKIIRARGKQLGLNLSWKGKLSQSTRAHRLLLKAYTIGGQRLQLPLLRLIFKAFLEEGKDIGDDEVLAELADSAGLMGKAMALKFLKSEECLAEVNAMIADARAKGITGVPFTVIDGKWAVSGGQSAEVYVQIFTKLATTEPLTPAPMPVAASA</sequence>
<dbReference type="InParanoid" id="A0A067PQC9"/>
<evidence type="ECO:0000259" key="1">
    <source>
        <dbReference type="Pfam" id="PF01323"/>
    </source>
</evidence>
<organism evidence="2 3">
    <name type="scientific">Jaapia argillacea MUCL 33604</name>
    <dbReference type="NCBI Taxonomy" id="933084"/>
    <lineage>
        <taxon>Eukaryota</taxon>
        <taxon>Fungi</taxon>
        <taxon>Dikarya</taxon>
        <taxon>Basidiomycota</taxon>
        <taxon>Agaricomycotina</taxon>
        <taxon>Agaricomycetes</taxon>
        <taxon>Agaricomycetidae</taxon>
        <taxon>Jaapiales</taxon>
        <taxon>Jaapiaceae</taxon>
        <taxon>Jaapia</taxon>
    </lineage>
</organism>
<reference evidence="3" key="1">
    <citation type="journal article" date="2014" name="Proc. Natl. Acad. Sci. U.S.A.">
        <title>Extensive sampling of basidiomycete genomes demonstrates inadequacy of the white-rot/brown-rot paradigm for wood decay fungi.</title>
        <authorList>
            <person name="Riley R."/>
            <person name="Salamov A.A."/>
            <person name="Brown D.W."/>
            <person name="Nagy L.G."/>
            <person name="Floudas D."/>
            <person name="Held B.W."/>
            <person name="Levasseur A."/>
            <person name="Lombard V."/>
            <person name="Morin E."/>
            <person name="Otillar R."/>
            <person name="Lindquist E.A."/>
            <person name="Sun H."/>
            <person name="LaButti K.M."/>
            <person name="Schmutz J."/>
            <person name="Jabbour D."/>
            <person name="Luo H."/>
            <person name="Baker S.E."/>
            <person name="Pisabarro A.G."/>
            <person name="Walton J.D."/>
            <person name="Blanchette R.A."/>
            <person name="Henrissat B."/>
            <person name="Martin F."/>
            <person name="Cullen D."/>
            <person name="Hibbett D.S."/>
            <person name="Grigoriev I.V."/>
        </authorList>
    </citation>
    <scope>NUCLEOTIDE SEQUENCE [LARGE SCALE GENOMIC DNA]</scope>
    <source>
        <strain evidence="3">MUCL 33604</strain>
    </source>
</reference>
<dbReference type="PANTHER" id="PTHR13887">
    <property type="entry name" value="GLUTATHIONE S-TRANSFERASE KAPPA"/>
    <property type="match status" value="1"/>
</dbReference>
<dbReference type="OrthoDB" id="1930760at2759"/>
<proteinExistence type="predicted"/>
<dbReference type="PANTHER" id="PTHR13887:SF41">
    <property type="entry name" value="THIOREDOXIN SUPERFAMILY PROTEIN"/>
    <property type="match status" value="1"/>
</dbReference>
<dbReference type="InterPro" id="IPR001853">
    <property type="entry name" value="DSBA-like_thioredoxin_dom"/>
</dbReference>
<dbReference type="Gene3D" id="3.40.30.10">
    <property type="entry name" value="Glutaredoxin"/>
    <property type="match status" value="1"/>
</dbReference>
<dbReference type="EMBL" id="KL197720">
    <property type="protein sequence ID" value="KDQ56959.1"/>
    <property type="molecule type" value="Genomic_DNA"/>
</dbReference>
<dbReference type="SUPFAM" id="SSF52833">
    <property type="entry name" value="Thioredoxin-like"/>
    <property type="match status" value="1"/>
</dbReference>
<evidence type="ECO:0000313" key="3">
    <source>
        <dbReference type="Proteomes" id="UP000027265"/>
    </source>
</evidence>